<evidence type="ECO:0000313" key="2">
    <source>
        <dbReference type="Proteomes" id="UP000637578"/>
    </source>
</evidence>
<evidence type="ECO:0000313" key="1">
    <source>
        <dbReference type="EMBL" id="GGM72835.1"/>
    </source>
</evidence>
<reference evidence="1" key="1">
    <citation type="journal article" date="2014" name="Int. J. Syst. Evol. Microbiol.">
        <title>Complete genome sequence of Corynebacterium casei LMG S-19264T (=DSM 44701T), isolated from a smear-ripened cheese.</title>
        <authorList>
            <consortium name="US DOE Joint Genome Institute (JGI-PGF)"/>
            <person name="Walter F."/>
            <person name="Albersmeier A."/>
            <person name="Kalinowski J."/>
            <person name="Ruckert C."/>
        </authorList>
    </citation>
    <scope>NUCLEOTIDE SEQUENCE</scope>
    <source>
        <strain evidence="1">CGMCC 4.5737</strain>
    </source>
</reference>
<dbReference type="EMBL" id="BMMK01000029">
    <property type="protein sequence ID" value="GGM72835.1"/>
    <property type="molecule type" value="Genomic_DNA"/>
</dbReference>
<gene>
    <name evidence="1" type="ORF">GCM10012275_49350</name>
</gene>
<comment type="caution">
    <text evidence="1">The sequence shown here is derived from an EMBL/GenBank/DDBJ whole genome shotgun (WGS) entry which is preliminary data.</text>
</comment>
<proteinExistence type="predicted"/>
<dbReference type="AlphaFoldDB" id="A0A8J3CFV3"/>
<sequence length="70" mass="7808">MCEQDDPGRVVRHREVTGELSPTEWALGLDVERHQLAHGTRHLPIYPLATGTRGTLPHTAHPATFDMDIV</sequence>
<name>A0A8J3CFV3_9PSEU</name>
<accession>A0A8J3CFV3</accession>
<organism evidence="1 2">
    <name type="scientific">Longimycelium tulufanense</name>
    <dbReference type="NCBI Taxonomy" id="907463"/>
    <lineage>
        <taxon>Bacteria</taxon>
        <taxon>Bacillati</taxon>
        <taxon>Actinomycetota</taxon>
        <taxon>Actinomycetes</taxon>
        <taxon>Pseudonocardiales</taxon>
        <taxon>Pseudonocardiaceae</taxon>
        <taxon>Longimycelium</taxon>
    </lineage>
</organism>
<reference evidence="1" key="2">
    <citation type="submission" date="2020-09" db="EMBL/GenBank/DDBJ databases">
        <authorList>
            <person name="Sun Q."/>
            <person name="Zhou Y."/>
        </authorList>
    </citation>
    <scope>NUCLEOTIDE SEQUENCE</scope>
    <source>
        <strain evidence="1">CGMCC 4.5737</strain>
    </source>
</reference>
<keyword evidence="2" id="KW-1185">Reference proteome</keyword>
<dbReference type="Proteomes" id="UP000637578">
    <property type="component" value="Unassembled WGS sequence"/>
</dbReference>
<protein>
    <submittedName>
        <fullName evidence="1">Uncharacterized protein</fullName>
    </submittedName>
</protein>